<evidence type="ECO:0000256" key="2">
    <source>
        <dbReference type="ARBA" id="ARBA00022475"/>
    </source>
</evidence>
<keyword evidence="3 6" id="KW-0812">Transmembrane</keyword>
<feature type="transmembrane region" description="Helical" evidence="6">
    <location>
        <begin position="55"/>
        <end position="78"/>
    </location>
</feature>
<protein>
    <recommendedName>
        <fullName evidence="6">TVP38/TMEM64 family membrane protein</fullName>
    </recommendedName>
</protein>
<comment type="subcellular location">
    <subcellularLocation>
        <location evidence="1 6">Cell membrane</location>
        <topology evidence="1 6">Multi-pass membrane protein</topology>
    </subcellularLocation>
</comment>
<dbReference type="InterPro" id="IPR032816">
    <property type="entry name" value="VTT_dom"/>
</dbReference>
<feature type="transmembrane region" description="Helical" evidence="6">
    <location>
        <begin position="167"/>
        <end position="185"/>
    </location>
</feature>
<comment type="similarity">
    <text evidence="6">Belongs to the TVP38/TMEM64 family.</text>
</comment>
<dbReference type="PANTHER" id="PTHR12677:SF59">
    <property type="entry name" value="GOLGI APPARATUS MEMBRANE PROTEIN TVP38-RELATED"/>
    <property type="match status" value="1"/>
</dbReference>
<dbReference type="Pfam" id="PF09335">
    <property type="entry name" value="VTT_dom"/>
    <property type="match status" value="1"/>
</dbReference>
<feature type="domain" description="VTT" evidence="7">
    <location>
        <begin position="71"/>
        <end position="186"/>
    </location>
</feature>
<evidence type="ECO:0000259" key="7">
    <source>
        <dbReference type="Pfam" id="PF09335"/>
    </source>
</evidence>
<evidence type="ECO:0000256" key="4">
    <source>
        <dbReference type="ARBA" id="ARBA00022989"/>
    </source>
</evidence>
<evidence type="ECO:0000313" key="8">
    <source>
        <dbReference type="EMBL" id="QNP54086.1"/>
    </source>
</evidence>
<dbReference type="PANTHER" id="PTHR12677">
    <property type="entry name" value="GOLGI APPARATUS MEMBRANE PROTEIN TVP38-RELATED"/>
    <property type="match status" value="1"/>
</dbReference>
<reference evidence="8 9" key="1">
    <citation type="submission" date="2020-08" db="EMBL/GenBank/DDBJ databases">
        <title>Genome sequence of Hymenobacter qilianensis JCM 19763T.</title>
        <authorList>
            <person name="Hyun D.-W."/>
            <person name="Bae J.-W."/>
        </authorList>
    </citation>
    <scope>NUCLEOTIDE SEQUENCE [LARGE SCALE GENOMIC DNA]</scope>
    <source>
        <strain evidence="8 9">JCM 19763</strain>
    </source>
</reference>
<feature type="transmembrane region" description="Helical" evidence="6">
    <location>
        <begin position="205"/>
        <end position="224"/>
    </location>
</feature>
<dbReference type="AlphaFoldDB" id="A0A7H0H0M0"/>
<name>A0A7H0H0M0_9BACT</name>
<keyword evidence="5 6" id="KW-0472">Membrane</keyword>
<evidence type="ECO:0000256" key="1">
    <source>
        <dbReference type="ARBA" id="ARBA00004651"/>
    </source>
</evidence>
<keyword evidence="2 6" id="KW-1003">Cell membrane</keyword>
<gene>
    <name evidence="8" type="ORF">H9L05_11255</name>
</gene>
<proteinExistence type="inferred from homology"/>
<feature type="transmembrane region" description="Helical" evidence="6">
    <location>
        <begin position="85"/>
        <end position="106"/>
    </location>
</feature>
<evidence type="ECO:0000313" key="9">
    <source>
        <dbReference type="Proteomes" id="UP000516093"/>
    </source>
</evidence>
<sequence length="242" mass="26980">MLLMSVLKELFQKNASTLVSMFLLVALPVLGSSSLTFLLYRNQELLLQLTPAQTALYFVVIAFTMAFAFTPTTFVALVTGFYFSWAGLPGMVVAYALAALVGYQIATSLDHGRMLSFLRHFPKADAVMRELKTESWQLIILTRISPVLPFALMTFVLAVMRIDRRKFLLASVVGMLPRSLFFYWLGTKAQDVISLVSDPDTGTAGKLLVIGLIIVSVFGLYYLFNRALKRALNRGTEKTVEK</sequence>
<keyword evidence="4 6" id="KW-1133">Transmembrane helix</keyword>
<evidence type="ECO:0000256" key="5">
    <source>
        <dbReference type="ARBA" id="ARBA00023136"/>
    </source>
</evidence>
<dbReference type="Proteomes" id="UP000516093">
    <property type="component" value="Chromosome"/>
</dbReference>
<feature type="transmembrane region" description="Helical" evidence="6">
    <location>
        <begin position="138"/>
        <end position="160"/>
    </location>
</feature>
<keyword evidence="9" id="KW-1185">Reference proteome</keyword>
<evidence type="ECO:0000256" key="6">
    <source>
        <dbReference type="RuleBase" id="RU366058"/>
    </source>
</evidence>
<organism evidence="8 9">
    <name type="scientific">Hymenobacter qilianensis</name>
    <dbReference type="NCBI Taxonomy" id="1385715"/>
    <lineage>
        <taxon>Bacteria</taxon>
        <taxon>Pseudomonadati</taxon>
        <taxon>Bacteroidota</taxon>
        <taxon>Cytophagia</taxon>
        <taxon>Cytophagales</taxon>
        <taxon>Hymenobacteraceae</taxon>
        <taxon>Hymenobacter</taxon>
    </lineage>
</organism>
<dbReference type="KEGG" id="hqi:H9L05_11255"/>
<evidence type="ECO:0000256" key="3">
    <source>
        <dbReference type="ARBA" id="ARBA00022692"/>
    </source>
</evidence>
<dbReference type="EMBL" id="CP060784">
    <property type="protein sequence ID" value="QNP54086.1"/>
    <property type="molecule type" value="Genomic_DNA"/>
</dbReference>
<dbReference type="InterPro" id="IPR015414">
    <property type="entry name" value="TMEM64"/>
</dbReference>
<accession>A0A7H0H0M0</accession>
<dbReference type="GO" id="GO:0005886">
    <property type="term" value="C:plasma membrane"/>
    <property type="evidence" value="ECO:0007669"/>
    <property type="project" value="UniProtKB-SubCell"/>
</dbReference>